<name>A0A2I7N5B8_9NEIS</name>
<dbReference type="KEGG" id="nba:CUN60_04865"/>
<dbReference type="InterPro" id="IPR035965">
    <property type="entry name" value="PAS-like_dom_sf"/>
</dbReference>
<dbReference type="InterPro" id="IPR036388">
    <property type="entry name" value="WH-like_DNA-bd_sf"/>
</dbReference>
<dbReference type="SUPFAM" id="SSF55785">
    <property type="entry name" value="PYP-like sensor domain (PAS domain)"/>
    <property type="match status" value="1"/>
</dbReference>
<evidence type="ECO:0000313" key="2">
    <source>
        <dbReference type="Proteomes" id="UP000236655"/>
    </source>
</evidence>
<sequence>MIKINKQLKQAMNKYFPAFNGQNVFLQVMDCENRFVFLNDYFDKQNTLMNDSNIHGLTYEMFADKNELFSKKYYKQIETLNQQVRDNGQIKNFFASTQHLNGEEFARQATIFPIFNSDGSVIGTYMLSWYANPFNCLNHSQQTSIENYQLGLANVNKLGFTKQEHEVLFLLLYKFSQYEIAEYLNVSRGRVQRIITEGLYRKFGDNCNDSNTLFNIAKRLSLHNYFPPALISPDLTILNNVNLGTHQLTTS</sequence>
<keyword evidence="2" id="KW-1185">Reference proteome</keyword>
<dbReference type="RefSeq" id="WP_102950948.1">
    <property type="nucleotide sequence ID" value="NZ_CP024847.1"/>
</dbReference>
<organism evidence="1 2">
    <name type="scientific">Aquella oligotrophica</name>
    <dbReference type="NCBI Taxonomy" id="2067065"/>
    <lineage>
        <taxon>Bacteria</taxon>
        <taxon>Pseudomonadati</taxon>
        <taxon>Pseudomonadota</taxon>
        <taxon>Betaproteobacteria</taxon>
        <taxon>Neisseriales</taxon>
        <taxon>Neisseriaceae</taxon>
        <taxon>Aquella</taxon>
    </lineage>
</organism>
<proteinExistence type="predicted"/>
<dbReference type="GO" id="GO:0006355">
    <property type="term" value="P:regulation of DNA-templated transcription"/>
    <property type="evidence" value="ECO:0007669"/>
    <property type="project" value="InterPro"/>
</dbReference>
<accession>A0A2I7N5B8</accession>
<dbReference type="Gene3D" id="1.10.10.10">
    <property type="entry name" value="Winged helix-like DNA-binding domain superfamily/Winged helix DNA-binding domain"/>
    <property type="match status" value="1"/>
</dbReference>
<dbReference type="Proteomes" id="UP000236655">
    <property type="component" value="Chromosome"/>
</dbReference>
<dbReference type="SUPFAM" id="SSF46894">
    <property type="entry name" value="C-terminal effector domain of the bipartite response regulators"/>
    <property type="match status" value="1"/>
</dbReference>
<dbReference type="OrthoDB" id="9780593at2"/>
<dbReference type="EMBL" id="CP024847">
    <property type="protein sequence ID" value="AUR51649.1"/>
    <property type="molecule type" value="Genomic_DNA"/>
</dbReference>
<dbReference type="InterPro" id="IPR016032">
    <property type="entry name" value="Sig_transdc_resp-reg_C-effctor"/>
</dbReference>
<protein>
    <submittedName>
        <fullName evidence="1">Uncharacterized protein</fullName>
    </submittedName>
</protein>
<evidence type="ECO:0000313" key="1">
    <source>
        <dbReference type="EMBL" id="AUR51649.1"/>
    </source>
</evidence>
<dbReference type="AlphaFoldDB" id="A0A2I7N5B8"/>
<dbReference type="Gene3D" id="3.30.450.20">
    <property type="entry name" value="PAS domain"/>
    <property type="match status" value="1"/>
</dbReference>
<reference evidence="2" key="1">
    <citation type="submission" date="2017-11" db="EMBL/GenBank/DDBJ databases">
        <authorList>
            <person name="Chan K.G."/>
            <person name="Lee L.S."/>
        </authorList>
    </citation>
    <scope>NUCLEOTIDE SEQUENCE [LARGE SCALE GENOMIC DNA]</scope>
    <source>
        <strain evidence="2">DSM 100970</strain>
    </source>
</reference>
<dbReference type="GO" id="GO:0003677">
    <property type="term" value="F:DNA binding"/>
    <property type="evidence" value="ECO:0007669"/>
    <property type="project" value="InterPro"/>
</dbReference>
<gene>
    <name evidence="1" type="ORF">CUN60_04865</name>
</gene>